<keyword evidence="3" id="KW-1185">Reference proteome</keyword>
<comment type="caution">
    <text evidence="2">The sequence shown here is derived from an EMBL/GenBank/DDBJ whole genome shotgun (WGS) entry which is preliminary data.</text>
</comment>
<feature type="transmembrane region" description="Helical" evidence="1">
    <location>
        <begin position="47"/>
        <end position="66"/>
    </location>
</feature>
<evidence type="ECO:0008006" key="4">
    <source>
        <dbReference type="Google" id="ProtNLM"/>
    </source>
</evidence>
<dbReference type="RefSeq" id="WP_343750696.1">
    <property type="nucleotide sequence ID" value="NZ_BAAADM010000006.1"/>
</dbReference>
<keyword evidence="1" id="KW-1133">Transmembrane helix</keyword>
<dbReference type="Proteomes" id="UP001501459">
    <property type="component" value="Unassembled WGS sequence"/>
</dbReference>
<evidence type="ECO:0000256" key="1">
    <source>
        <dbReference type="SAM" id="Phobius"/>
    </source>
</evidence>
<reference evidence="2 3" key="1">
    <citation type="journal article" date="2019" name="Int. J. Syst. Evol. Microbiol.">
        <title>The Global Catalogue of Microorganisms (GCM) 10K type strain sequencing project: providing services to taxonomists for standard genome sequencing and annotation.</title>
        <authorList>
            <consortium name="The Broad Institute Genomics Platform"/>
            <consortium name="The Broad Institute Genome Sequencing Center for Infectious Disease"/>
            <person name="Wu L."/>
            <person name="Ma J."/>
        </authorList>
    </citation>
    <scope>NUCLEOTIDE SEQUENCE [LARGE SCALE GENOMIC DNA]</scope>
    <source>
        <strain evidence="2 3">JCM 12149</strain>
    </source>
</reference>
<accession>A0ABN0Z2N6</accession>
<proteinExistence type="predicted"/>
<protein>
    <recommendedName>
        <fullName evidence="4">Cytochrome c oxidase subunit 4</fullName>
    </recommendedName>
</protein>
<organism evidence="2 3">
    <name type="scientific">Lentibacillus halophilus</name>
    <dbReference type="NCBI Taxonomy" id="295065"/>
    <lineage>
        <taxon>Bacteria</taxon>
        <taxon>Bacillati</taxon>
        <taxon>Bacillota</taxon>
        <taxon>Bacilli</taxon>
        <taxon>Bacillales</taxon>
        <taxon>Bacillaceae</taxon>
        <taxon>Lentibacillus</taxon>
    </lineage>
</organism>
<name>A0ABN0Z2N6_9BACI</name>
<keyword evidence="1" id="KW-0812">Transmembrane</keyword>
<keyword evidence="1" id="KW-0472">Membrane</keyword>
<sequence>MPHHNDDEHTKQSDALQWKCVIGFIACIILSAFALWTFFYSHYAFKGIAAAIAVLATSLAILQLVAMEKQLS</sequence>
<gene>
    <name evidence="2" type="ORF">GCM10008983_03000</name>
</gene>
<evidence type="ECO:0000313" key="2">
    <source>
        <dbReference type="EMBL" id="GAA0430036.1"/>
    </source>
</evidence>
<dbReference type="EMBL" id="BAAADM010000006">
    <property type="protein sequence ID" value="GAA0430036.1"/>
    <property type="molecule type" value="Genomic_DNA"/>
</dbReference>
<evidence type="ECO:0000313" key="3">
    <source>
        <dbReference type="Proteomes" id="UP001501459"/>
    </source>
</evidence>
<feature type="transmembrane region" description="Helical" evidence="1">
    <location>
        <begin position="21"/>
        <end position="41"/>
    </location>
</feature>